<dbReference type="Proteomes" id="UP000835052">
    <property type="component" value="Unassembled WGS sequence"/>
</dbReference>
<dbReference type="EMBL" id="CAJGYM010000231">
    <property type="protein sequence ID" value="CAD6200059.1"/>
    <property type="molecule type" value="Genomic_DNA"/>
</dbReference>
<evidence type="ECO:0000259" key="2">
    <source>
        <dbReference type="PROSITE" id="PS50041"/>
    </source>
</evidence>
<protein>
    <recommendedName>
        <fullName evidence="2">C-type lectin domain-containing protein</fullName>
    </recommendedName>
</protein>
<dbReference type="InterPro" id="IPR016186">
    <property type="entry name" value="C-type_lectin-like/link_sf"/>
</dbReference>
<dbReference type="InterPro" id="IPR050111">
    <property type="entry name" value="C-type_lectin/snaclec_domain"/>
</dbReference>
<dbReference type="SMART" id="SM00034">
    <property type="entry name" value="CLECT"/>
    <property type="match status" value="2"/>
</dbReference>
<comment type="caution">
    <text evidence="3">The sequence shown here is derived from an EMBL/GenBank/DDBJ whole genome shotgun (WGS) entry which is preliminary data.</text>
</comment>
<dbReference type="OrthoDB" id="5774534at2759"/>
<feature type="domain" description="C-type lectin" evidence="2">
    <location>
        <begin position="187"/>
        <end position="315"/>
    </location>
</feature>
<dbReference type="AlphaFoldDB" id="A0A8S1HW07"/>
<evidence type="ECO:0000256" key="1">
    <source>
        <dbReference type="SAM" id="SignalP"/>
    </source>
</evidence>
<gene>
    <name evidence="3" type="ORF">CAUJ_LOCUS15958</name>
</gene>
<dbReference type="PROSITE" id="PS50041">
    <property type="entry name" value="C_TYPE_LECTIN_2"/>
    <property type="match status" value="2"/>
</dbReference>
<evidence type="ECO:0000313" key="4">
    <source>
        <dbReference type="Proteomes" id="UP000835052"/>
    </source>
</evidence>
<dbReference type="CDD" id="cd00037">
    <property type="entry name" value="CLECT"/>
    <property type="match status" value="2"/>
</dbReference>
<feature type="domain" description="C-type lectin" evidence="2">
    <location>
        <begin position="30"/>
        <end position="115"/>
    </location>
</feature>
<keyword evidence="1" id="KW-0732">Signal</keyword>
<dbReference type="InterPro" id="IPR016187">
    <property type="entry name" value="CTDL_fold"/>
</dbReference>
<dbReference type="PANTHER" id="PTHR22803">
    <property type="entry name" value="MANNOSE, PHOSPHOLIPASE, LECTIN RECEPTOR RELATED"/>
    <property type="match status" value="1"/>
</dbReference>
<organism evidence="3 4">
    <name type="scientific">Caenorhabditis auriculariae</name>
    <dbReference type="NCBI Taxonomy" id="2777116"/>
    <lineage>
        <taxon>Eukaryota</taxon>
        <taxon>Metazoa</taxon>
        <taxon>Ecdysozoa</taxon>
        <taxon>Nematoda</taxon>
        <taxon>Chromadorea</taxon>
        <taxon>Rhabditida</taxon>
        <taxon>Rhabditina</taxon>
        <taxon>Rhabditomorpha</taxon>
        <taxon>Rhabditoidea</taxon>
        <taxon>Rhabditidae</taxon>
        <taxon>Peloderinae</taxon>
        <taxon>Caenorhabditis</taxon>
    </lineage>
</organism>
<reference evidence="3" key="1">
    <citation type="submission" date="2020-10" db="EMBL/GenBank/DDBJ databases">
        <authorList>
            <person name="Kikuchi T."/>
        </authorList>
    </citation>
    <scope>NUCLEOTIDE SEQUENCE</scope>
    <source>
        <strain evidence="3">NKZ352</strain>
    </source>
</reference>
<proteinExistence type="predicted"/>
<name>A0A8S1HW07_9PELO</name>
<dbReference type="Gene3D" id="3.10.100.10">
    <property type="entry name" value="Mannose-Binding Protein A, subunit A"/>
    <property type="match status" value="2"/>
</dbReference>
<dbReference type="SUPFAM" id="SSF56436">
    <property type="entry name" value="C-type lectin-like"/>
    <property type="match status" value="2"/>
</dbReference>
<feature type="signal peptide" evidence="1">
    <location>
        <begin position="1"/>
        <end position="19"/>
    </location>
</feature>
<sequence length="319" mass="35429">MSLYSILFFVFFLVTRISADCPGGSTLSADGKLCYKAIQTSVSYREAKTLCGLLYGGLPLISEDGLFFSWLPYSYSNGAYRTDDGSMPTFTNWAPGEPRLQNGYAVQLRSSDGRWTTTTVDAQKQRDLRFFSPSCAGNQGATTPFPRNMTTPRMGYTTPGPTPSTNPSMVNPCLDETWEFYPRTCSCYKIVTATYFDEAQSTCYKYNPTGGLTSIHSDAEAIFVSDLAIAAQGKDDWIVRGDIRDNTLIGLFRQAPDYVWRNADATPYDGYPWMSPYTSPNANYAILITANAIGYRGFGSTSDTEDFEFRNAVCKYPLQ</sequence>
<keyword evidence="4" id="KW-1185">Reference proteome</keyword>
<evidence type="ECO:0000313" key="3">
    <source>
        <dbReference type="EMBL" id="CAD6200059.1"/>
    </source>
</evidence>
<feature type="chain" id="PRO_5035931729" description="C-type lectin domain-containing protein" evidence="1">
    <location>
        <begin position="20"/>
        <end position="319"/>
    </location>
</feature>
<accession>A0A8S1HW07</accession>
<dbReference type="InterPro" id="IPR001304">
    <property type="entry name" value="C-type_lectin-like"/>
</dbReference>